<dbReference type="AlphaFoldDB" id="A0A8J6NCQ8"/>
<evidence type="ECO:0000259" key="2">
    <source>
        <dbReference type="Pfam" id="PF14522"/>
    </source>
</evidence>
<accession>A0A8J6NCQ8</accession>
<gene>
    <name evidence="3" type="ORF">H8E41_06785</name>
</gene>
<protein>
    <recommendedName>
        <fullName evidence="2">Cytochrome c7-like domain-containing protein</fullName>
    </recommendedName>
</protein>
<keyword evidence="1" id="KW-0732">Signal</keyword>
<feature type="signal peptide" evidence="1">
    <location>
        <begin position="1"/>
        <end position="24"/>
    </location>
</feature>
<dbReference type="NCBIfam" id="TIGR04257">
    <property type="entry name" value="nanowire_3heme"/>
    <property type="match status" value="1"/>
</dbReference>
<dbReference type="InterPro" id="IPR036280">
    <property type="entry name" value="Multihaem_cyt_sf"/>
</dbReference>
<dbReference type="InterPro" id="IPR029467">
    <property type="entry name" value="Cyt_c7-like"/>
</dbReference>
<dbReference type="PANTHER" id="PTHR39425:SF1">
    <property type="entry name" value="CYTOCHROME C7-LIKE DOMAIN-CONTAINING PROTEIN"/>
    <property type="match status" value="1"/>
</dbReference>
<dbReference type="InterPro" id="IPR026352">
    <property type="entry name" value="Nanowire_3heme"/>
</dbReference>
<dbReference type="EMBL" id="JACNJZ010000094">
    <property type="protein sequence ID" value="MBC8317595.1"/>
    <property type="molecule type" value="Genomic_DNA"/>
</dbReference>
<evidence type="ECO:0000313" key="4">
    <source>
        <dbReference type="Proteomes" id="UP000614424"/>
    </source>
</evidence>
<feature type="chain" id="PRO_5035268718" description="Cytochrome c7-like domain-containing protein" evidence="1">
    <location>
        <begin position="25"/>
        <end position="220"/>
    </location>
</feature>
<sequence>MTNGSTVFRVVQLCVVSLFVLAMAQQLEASPAKSYEYGNVLMDQFSKKGDKDAVVFRHWNHRAKHSCRLCHVDIEFSMEIDATGLSEDDNQDGRYCGTCHDGKEAFSIKKCENCHIKNAQDAKLKADAAKKKYFELKKTMPKSRYGNKIDWTEADQKGLITPKDFIEGVSFEKNKMMVNMRNEPMTPKLPGLPEIIFSHAKHVTWCGCGMCHPDTFALET</sequence>
<evidence type="ECO:0000313" key="3">
    <source>
        <dbReference type="EMBL" id="MBC8317595.1"/>
    </source>
</evidence>
<organism evidence="3 4">
    <name type="scientific">Candidatus Desulfobia pelagia</name>
    <dbReference type="NCBI Taxonomy" id="2841692"/>
    <lineage>
        <taxon>Bacteria</taxon>
        <taxon>Pseudomonadati</taxon>
        <taxon>Thermodesulfobacteriota</taxon>
        <taxon>Desulfobulbia</taxon>
        <taxon>Desulfobulbales</taxon>
        <taxon>Desulfobulbaceae</taxon>
        <taxon>Candidatus Desulfobia</taxon>
    </lineage>
</organism>
<dbReference type="Proteomes" id="UP000614424">
    <property type="component" value="Unassembled WGS sequence"/>
</dbReference>
<name>A0A8J6NCQ8_9BACT</name>
<dbReference type="Gene3D" id="3.90.10.10">
    <property type="entry name" value="Cytochrome C3"/>
    <property type="match status" value="1"/>
</dbReference>
<proteinExistence type="predicted"/>
<dbReference type="SUPFAM" id="SSF48695">
    <property type="entry name" value="Multiheme cytochromes"/>
    <property type="match status" value="2"/>
</dbReference>
<reference evidence="3 4" key="1">
    <citation type="submission" date="2020-08" db="EMBL/GenBank/DDBJ databases">
        <title>Bridging the membrane lipid divide: bacteria of the FCB group superphylum have the potential to synthesize archaeal ether lipids.</title>
        <authorList>
            <person name="Villanueva L."/>
            <person name="Von Meijenfeldt F.A.B."/>
            <person name="Westbye A.B."/>
            <person name="Yadav S."/>
            <person name="Hopmans E.C."/>
            <person name="Dutilh B.E."/>
            <person name="Sinninghe Damste J.S."/>
        </authorList>
    </citation>
    <scope>NUCLEOTIDE SEQUENCE [LARGE SCALE GENOMIC DNA]</scope>
    <source>
        <strain evidence="3">NIOZ-UU47</strain>
    </source>
</reference>
<dbReference type="PANTHER" id="PTHR39425">
    <property type="entry name" value="LIPOPROTEIN CYTOCHROME C"/>
    <property type="match status" value="1"/>
</dbReference>
<feature type="non-terminal residue" evidence="3">
    <location>
        <position position="220"/>
    </location>
</feature>
<feature type="domain" description="Cytochrome c7-like" evidence="2">
    <location>
        <begin position="54"/>
        <end position="115"/>
    </location>
</feature>
<comment type="caution">
    <text evidence="3">The sequence shown here is derived from an EMBL/GenBank/DDBJ whole genome shotgun (WGS) entry which is preliminary data.</text>
</comment>
<evidence type="ECO:0000256" key="1">
    <source>
        <dbReference type="SAM" id="SignalP"/>
    </source>
</evidence>
<dbReference type="Pfam" id="PF14522">
    <property type="entry name" value="Cytochrome_C7"/>
    <property type="match status" value="1"/>
</dbReference>